<gene>
    <name evidence="9" type="ORF">D6851_12660</name>
</gene>
<evidence type="ECO:0000313" key="9">
    <source>
        <dbReference type="EMBL" id="RKF19304.1"/>
    </source>
</evidence>
<dbReference type="SUPFAM" id="SSF48173">
    <property type="entry name" value="Cryptochrome/photolyase FAD-binding domain"/>
    <property type="match status" value="1"/>
</dbReference>
<evidence type="ECO:0000256" key="1">
    <source>
        <dbReference type="ARBA" id="ARBA00001932"/>
    </source>
</evidence>
<dbReference type="Gene3D" id="1.10.579.10">
    <property type="entry name" value="DNA Cyclobutane Dipyrimidine Photolyase, subunit A, domain 3"/>
    <property type="match status" value="1"/>
</dbReference>
<evidence type="ECO:0000256" key="3">
    <source>
        <dbReference type="ARBA" id="ARBA00022827"/>
    </source>
</evidence>
<evidence type="ECO:0000313" key="10">
    <source>
        <dbReference type="Proteomes" id="UP000284395"/>
    </source>
</evidence>
<dbReference type="Pfam" id="PF03441">
    <property type="entry name" value="FAD_binding_7"/>
    <property type="match status" value="1"/>
</dbReference>
<dbReference type="InterPro" id="IPR002081">
    <property type="entry name" value="Cryptochrome/DNA_photolyase_1"/>
</dbReference>
<proteinExistence type="inferred from homology"/>
<feature type="binding site" evidence="5">
    <location>
        <begin position="368"/>
        <end position="370"/>
    </location>
    <ligand>
        <name>FAD</name>
        <dbReference type="ChEBI" id="CHEBI:57692"/>
    </ligand>
</feature>
<dbReference type="GO" id="GO:0071949">
    <property type="term" value="F:FAD binding"/>
    <property type="evidence" value="ECO:0007669"/>
    <property type="project" value="TreeGrafter"/>
</dbReference>
<dbReference type="AlphaFoldDB" id="A0A420EF75"/>
<keyword evidence="9" id="KW-0456">Lyase</keyword>
<dbReference type="OrthoDB" id="9772484at2"/>
<protein>
    <submittedName>
        <fullName evidence="9">Deoxyribodipyrimidine photo-lyase</fullName>
    </submittedName>
</protein>
<dbReference type="PANTHER" id="PTHR11455">
    <property type="entry name" value="CRYPTOCHROME"/>
    <property type="match status" value="1"/>
</dbReference>
<feature type="site" description="Electron transfer via tryptophanyl radical" evidence="6">
    <location>
        <position position="355"/>
    </location>
</feature>
<keyword evidence="4 7" id="KW-0157">Chromophore</keyword>
<keyword evidence="10" id="KW-1185">Reference proteome</keyword>
<dbReference type="InterPro" id="IPR018394">
    <property type="entry name" value="DNA_photolyase_1_CS_C"/>
</dbReference>
<dbReference type="SUPFAM" id="SSF52425">
    <property type="entry name" value="Cryptochrome/photolyase, N-terminal domain"/>
    <property type="match status" value="1"/>
</dbReference>
<sequence>MSSPQIVWFRRDLRLQDHPALCAAAARGPVIPVYVLDDERAGNRKPGGASRWWLHHSLESLGKSLGRHRSKLILLRGDCVAGLARLAEETGAETVHAIQHYEPWWKDAEEELTGHCDLALYDGNYLMPPGSVTTGSGTPYKIFTPFYRALSRMMPPRDPLEEPALSLPDEWPHSDDLDEWGLLPTKPDWADGFRKQWDVGEIAAQDRLTDFVDRVSAYEDDRNFPSCEGTSRLSPHLHWGEISPAQIWKALEGKRGQGVQAFRSELIWRDFAQNILCQFPYYPEESYRQAYRDFPWRNPNRGHLIAGELEAWQMGRTGYPIIDAGMRQLWATGWMHNRVRMIVASFLTKHLLIDWRHGERWFWDTLVDADYASNGTNWQWVSGTGVDTQLFTRVMAPLLQSEKFSAADYIREWVPELAHLPDADIHDPPPSKWPEDYPERLIEHREGRERALSAYRDMKGETES</sequence>
<evidence type="ECO:0000259" key="8">
    <source>
        <dbReference type="PROSITE" id="PS51645"/>
    </source>
</evidence>
<dbReference type="InterPro" id="IPR005101">
    <property type="entry name" value="Cryptochr/Photolyase_FAD-bd"/>
</dbReference>
<comment type="similarity">
    <text evidence="7">Belongs to the DNA photolyase family.</text>
</comment>
<feature type="binding site" evidence="5">
    <location>
        <position position="262"/>
    </location>
    <ligand>
        <name>FAD</name>
        <dbReference type="ChEBI" id="CHEBI:57692"/>
    </ligand>
</feature>
<dbReference type="RefSeq" id="WP_120325244.1">
    <property type="nucleotide sequence ID" value="NZ_RAPF01000006.1"/>
</dbReference>
<dbReference type="Pfam" id="PF00875">
    <property type="entry name" value="DNA_photolyase"/>
    <property type="match status" value="1"/>
</dbReference>
<comment type="cofactor">
    <cofactor evidence="1">
        <name>(6R)-5,10-methylene-5,6,7,8-tetrahydrofolate</name>
        <dbReference type="ChEBI" id="CHEBI:15636"/>
    </cofactor>
</comment>
<dbReference type="Gene3D" id="3.40.50.620">
    <property type="entry name" value="HUPs"/>
    <property type="match status" value="1"/>
</dbReference>
<evidence type="ECO:0000256" key="7">
    <source>
        <dbReference type="RuleBase" id="RU004182"/>
    </source>
</evidence>
<feature type="binding site" evidence="5">
    <location>
        <begin position="230"/>
        <end position="234"/>
    </location>
    <ligand>
        <name>FAD</name>
        <dbReference type="ChEBI" id="CHEBI:57692"/>
    </ligand>
</feature>
<dbReference type="GO" id="GO:0009416">
    <property type="term" value="P:response to light stimulus"/>
    <property type="evidence" value="ECO:0007669"/>
    <property type="project" value="TreeGrafter"/>
</dbReference>
<comment type="caution">
    <text evidence="9">The sequence shown here is derived from an EMBL/GenBank/DDBJ whole genome shotgun (WGS) entry which is preliminary data.</text>
</comment>
<keyword evidence="3 5" id="KW-0274">FAD</keyword>
<dbReference type="GO" id="GO:0006950">
    <property type="term" value="P:response to stress"/>
    <property type="evidence" value="ECO:0007669"/>
    <property type="project" value="UniProtKB-ARBA"/>
</dbReference>
<comment type="cofactor">
    <cofactor evidence="5">
        <name>FAD</name>
        <dbReference type="ChEBI" id="CHEBI:57692"/>
    </cofactor>
    <text evidence="5">Binds 1 FAD per subunit.</text>
</comment>
<dbReference type="PROSITE" id="PS00394">
    <property type="entry name" value="DNA_PHOTOLYASES_1_1"/>
    <property type="match status" value="1"/>
</dbReference>
<evidence type="ECO:0000256" key="6">
    <source>
        <dbReference type="PIRSR" id="PIRSR602081-2"/>
    </source>
</evidence>
<reference evidence="9 10" key="1">
    <citation type="submission" date="2018-09" db="EMBL/GenBank/DDBJ databases">
        <title>Altererythrobacter spongiae sp. nov., isolated from a marine sponge.</title>
        <authorList>
            <person name="Zhuang L."/>
            <person name="Luo L."/>
        </authorList>
    </citation>
    <scope>NUCLEOTIDE SEQUENCE [LARGE SCALE GENOMIC DNA]</scope>
    <source>
        <strain evidence="9 10">HN-Y73</strain>
    </source>
</reference>
<dbReference type="GO" id="GO:0006139">
    <property type="term" value="P:nucleobase-containing compound metabolic process"/>
    <property type="evidence" value="ECO:0007669"/>
    <property type="project" value="UniProtKB-ARBA"/>
</dbReference>
<evidence type="ECO:0000256" key="2">
    <source>
        <dbReference type="ARBA" id="ARBA00022630"/>
    </source>
</evidence>
<evidence type="ECO:0000256" key="5">
    <source>
        <dbReference type="PIRSR" id="PIRSR602081-1"/>
    </source>
</evidence>
<dbReference type="InterPro" id="IPR036134">
    <property type="entry name" value="Crypto/Photolyase_FAD-like_sf"/>
</dbReference>
<dbReference type="EMBL" id="RAPF01000006">
    <property type="protein sequence ID" value="RKF19304.1"/>
    <property type="molecule type" value="Genomic_DNA"/>
</dbReference>
<dbReference type="InterPro" id="IPR036155">
    <property type="entry name" value="Crypto/Photolyase_N_sf"/>
</dbReference>
<dbReference type="GO" id="GO:0003904">
    <property type="term" value="F:deoxyribodipyrimidine photo-lyase activity"/>
    <property type="evidence" value="ECO:0007669"/>
    <property type="project" value="TreeGrafter"/>
</dbReference>
<feature type="domain" description="Photolyase/cryptochrome alpha/beta" evidence="8">
    <location>
        <begin position="3"/>
        <end position="126"/>
    </location>
</feature>
<dbReference type="Proteomes" id="UP000284395">
    <property type="component" value="Unassembled WGS sequence"/>
</dbReference>
<dbReference type="InterPro" id="IPR006050">
    <property type="entry name" value="DNA_photolyase_N"/>
</dbReference>
<feature type="binding site" evidence="5">
    <location>
        <position position="218"/>
    </location>
    <ligand>
        <name>FAD</name>
        <dbReference type="ChEBI" id="CHEBI:57692"/>
    </ligand>
</feature>
<dbReference type="PANTHER" id="PTHR11455:SF9">
    <property type="entry name" value="CRYPTOCHROME CIRCADIAN CLOCK 5 ISOFORM X1"/>
    <property type="match status" value="1"/>
</dbReference>
<dbReference type="PROSITE" id="PS00691">
    <property type="entry name" value="DNA_PHOTOLYASES_1_2"/>
    <property type="match status" value="1"/>
</dbReference>
<dbReference type="InterPro" id="IPR014729">
    <property type="entry name" value="Rossmann-like_a/b/a_fold"/>
</dbReference>
<organism evidence="9 10">
    <name type="scientific">Altericroceibacterium spongiae</name>
    <dbReference type="NCBI Taxonomy" id="2320269"/>
    <lineage>
        <taxon>Bacteria</taxon>
        <taxon>Pseudomonadati</taxon>
        <taxon>Pseudomonadota</taxon>
        <taxon>Alphaproteobacteria</taxon>
        <taxon>Sphingomonadales</taxon>
        <taxon>Erythrobacteraceae</taxon>
        <taxon>Altericroceibacterium</taxon>
    </lineage>
</organism>
<keyword evidence="2 5" id="KW-0285">Flavoprotein</keyword>
<feature type="site" description="Electron transfer via tryptophanyl radical" evidence="6">
    <location>
        <position position="378"/>
    </location>
</feature>
<feature type="site" description="Electron transfer via tryptophanyl radical" evidence="6">
    <location>
        <position position="296"/>
    </location>
</feature>
<accession>A0A420EF75</accession>
<name>A0A420EF75_9SPHN</name>
<dbReference type="PRINTS" id="PR00147">
    <property type="entry name" value="DNAPHOTLYASE"/>
</dbReference>
<dbReference type="Gene3D" id="1.25.40.80">
    <property type="match status" value="1"/>
</dbReference>
<dbReference type="PROSITE" id="PS51645">
    <property type="entry name" value="PHR_CRY_ALPHA_BETA"/>
    <property type="match status" value="1"/>
</dbReference>
<evidence type="ECO:0000256" key="4">
    <source>
        <dbReference type="ARBA" id="ARBA00022991"/>
    </source>
</evidence>
<dbReference type="GO" id="GO:0003677">
    <property type="term" value="F:DNA binding"/>
    <property type="evidence" value="ECO:0007669"/>
    <property type="project" value="TreeGrafter"/>
</dbReference>